<evidence type="ECO:0000259" key="2">
    <source>
        <dbReference type="SMART" id="SM00128"/>
    </source>
</evidence>
<feature type="domain" description="Inositol polyphosphate-related phosphatase" evidence="2">
    <location>
        <begin position="2"/>
        <end position="316"/>
    </location>
</feature>
<dbReference type="Pfam" id="PF17751">
    <property type="entry name" value="SKICH"/>
    <property type="match status" value="1"/>
</dbReference>
<accession>A0A8E5JTC9</accession>
<dbReference type="AlphaFoldDB" id="A0A8E5JTC9"/>
<proteinExistence type="evidence at transcript level"/>
<dbReference type="GO" id="GO:0046856">
    <property type="term" value="P:phosphatidylinositol dephosphorylation"/>
    <property type="evidence" value="ECO:0007669"/>
    <property type="project" value="InterPro"/>
</dbReference>
<protein>
    <submittedName>
        <fullName evidence="3">Inositol polyphosphate 5-phosphatase K</fullName>
    </submittedName>
</protein>
<evidence type="ECO:0000313" key="3">
    <source>
        <dbReference type="EMBL" id="QVD39513.1"/>
    </source>
</evidence>
<dbReference type="SUPFAM" id="SSF56219">
    <property type="entry name" value="DNase I-like"/>
    <property type="match status" value="1"/>
</dbReference>
<dbReference type="FunFam" id="3.60.10.10:FF:000060">
    <property type="entry name" value="Uncharacterized protein, isoform C"/>
    <property type="match status" value="1"/>
</dbReference>
<dbReference type="Pfam" id="PF22669">
    <property type="entry name" value="Exo_endo_phos2"/>
    <property type="match status" value="1"/>
</dbReference>
<reference evidence="3" key="1">
    <citation type="journal article" date="2021" name="J. Neurophysiol.">
        <title>Gene transcription changes in a locust model of noise-induced deafness.</title>
        <authorList>
            <person name="French A.S."/>
            <person name="Warren B."/>
        </authorList>
    </citation>
    <scope>NUCLEOTIDE SEQUENCE</scope>
</reference>
<dbReference type="InterPro" id="IPR000300">
    <property type="entry name" value="IPPc"/>
</dbReference>
<evidence type="ECO:0000256" key="1">
    <source>
        <dbReference type="ARBA" id="ARBA00005910"/>
    </source>
</evidence>
<dbReference type="Gene3D" id="2.60.40.2840">
    <property type="match status" value="1"/>
</dbReference>
<dbReference type="Gene3D" id="3.60.10.10">
    <property type="entry name" value="Endonuclease/exonuclease/phosphatase"/>
    <property type="match status" value="1"/>
</dbReference>
<dbReference type="InterPro" id="IPR041611">
    <property type="entry name" value="SKICH"/>
</dbReference>
<dbReference type="SMART" id="SM00128">
    <property type="entry name" value="IPPc"/>
    <property type="match status" value="1"/>
</dbReference>
<dbReference type="GO" id="GO:0004439">
    <property type="term" value="F:phosphatidylinositol-4,5-bisphosphate 5-phosphatase activity"/>
    <property type="evidence" value="ECO:0007669"/>
    <property type="project" value="TreeGrafter"/>
</dbReference>
<dbReference type="RefSeq" id="XP_049860078.1">
    <property type="nucleotide sequence ID" value="XM_050004121.1"/>
</dbReference>
<dbReference type="EMBL" id="MW962747">
    <property type="protein sequence ID" value="QVD39513.1"/>
    <property type="molecule type" value="mRNA"/>
</dbReference>
<dbReference type="InterPro" id="IPR036691">
    <property type="entry name" value="Endo/exonu/phosph_ase_sf"/>
</dbReference>
<organism evidence="3">
    <name type="scientific">Schistocerca gregaria</name>
    <name type="common">Desert locust</name>
    <name type="synonym">Gryllus gregarius</name>
    <dbReference type="NCBI Taxonomy" id="7010"/>
    <lineage>
        <taxon>Eukaryota</taxon>
        <taxon>Metazoa</taxon>
        <taxon>Ecdysozoa</taxon>
        <taxon>Arthropoda</taxon>
        <taxon>Hexapoda</taxon>
        <taxon>Insecta</taxon>
        <taxon>Pterygota</taxon>
        <taxon>Neoptera</taxon>
        <taxon>Polyneoptera</taxon>
        <taxon>Orthoptera</taxon>
        <taxon>Caelifera</taxon>
        <taxon>Acrididea</taxon>
        <taxon>Acridomorpha</taxon>
        <taxon>Acridoidea</taxon>
        <taxon>Acrididae</taxon>
        <taxon>Cyrtacanthacridinae</taxon>
        <taxon>Schistocerca</taxon>
    </lineage>
</organism>
<dbReference type="InterPro" id="IPR046985">
    <property type="entry name" value="IP5"/>
</dbReference>
<dbReference type="PANTHER" id="PTHR11200">
    <property type="entry name" value="INOSITOL 5-PHOSPHATASE"/>
    <property type="match status" value="1"/>
</dbReference>
<dbReference type="GO" id="GO:0005886">
    <property type="term" value="C:plasma membrane"/>
    <property type="evidence" value="ECO:0007669"/>
    <property type="project" value="TreeGrafter"/>
</dbReference>
<sequence length="435" mass="50235">MDKLRLYMVTWNVATRQPEEDVEEMLGINKMTDDLLPDLYAIGLQEVKSQPQNILMDAIFDDPWTNVFKDVLTKRNYIKVKTIRLQGILLSLFCLRKHLLHVRDMETQYTKTGLGGIWGNKGAVSIRLNIYGCSLCIVNCHLTPHDPYLQERVADYNTIIRKQVFKKRETSHILYHDYVFWIGDLNFRLEENPALTAEKIDSLVRKGDLKTLLQKDQLLQVMNSGDAFSELTEALPTFPPTYKFQFYSSDYDLKRRPSWTDRILYNVNENAYENMTLEVEQLSYNSFPQYTQSDHKPVMADFVVKVFSDHEDSFVTFEEIGVWCTSRDNSATYLVPSGVEPAFWDWIGVYKDGFTSLDDYICYSYAPRMTVAVRSDDGSQVKKITFPVCTLRTTGLHRLVYFGSNSGSILGMSQVFEIKSTDSSHLHNGFDNDET</sequence>
<comment type="similarity">
    <text evidence="1">Belongs to the inositol 1,4,5-trisphosphate 5-phosphatase type II family.</text>
</comment>
<dbReference type="KEGG" id="sgre:126354435"/>
<dbReference type="PANTHER" id="PTHR11200:SF275">
    <property type="entry name" value="LD06095P"/>
    <property type="match status" value="1"/>
</dbReference>
<name>A0A8E5JTC9_SCHGR</name>
<dbReference type="GeneID" id="126354435"/>
<dbReference type="GO" id="GO:0001726">
    <property type="term" value="C:ruffle"/>
    <property type="evidence" value="ECO:0007669"/>
    <property type="project" value="TreeGrafter"/>
</dbReference>
<dbReference type="GO" id="GO:0005737">
    <property type="term" value="C:cytoplasm"/>
    <property type="evidence" value="ECO:0007669"/>
    <property type="project" value="TreeGrafter"/>
</dbReference>
<dbReference type="OrthoDB" id="62798at2759"/>